<dbReference type="Proteomes" id="UP000000813">
    <property type="component" value="Chromosome circular"/>
</dbReference>
<evidence type="ECO:0000313" key="1">
    <source>
        <dbReference type="EMBL" id="AAL41805.1"/>
    </source>
</evidence>
<dbReference type="STRING" id="176299.Atu0789"/>
<proteinExistence type="predicted"/>
<reference evidence="1 2" key="2">
    <citation type="journal article" date="2001" name="Science">
        <title>Genome sequence of the plant pathogen and biotechnology agent Agrobacterium tumefaciens C58.</title>
        <authorList>
            <person name="Goodner B."/>
            <person name="Hinkle G."/>
            <person name="Gattung S."/>
            <person name="Miller N."/>
            <person name="Blanchard M."/>
            <person name="Qurollo B."/>
            <person name="Goldman B.S."/>
            <person name="Cao Y."/>
            <person name="Askenazi M."/>
            <person name="Halling C."/>
            <person name="Mullin L."/>
            <person name="Houmiel K."/>
            <person name="Gordon J."/>
            <person name="Vaudin M."/>
            <person name="Iartchouk O."/>
            <person name="Epp A."/>
            <person name="Liu F."/>
            <person name="Wollam C."/>
            <person name="Allinger M."/>
            <person name="Doughty D."/>
            <person name="Scott C."/>
            <person name="Lappas C."/>
            <person name="Markelz B."/>
            <person name="Flanagan C."/>
            <person name="Crowell C."/>
            <person name="Gurson J."/>
            <person name="Lomo C."/>
            <person name="Sear C."/>
            <person name="Strub G."/>
            <person name="Cielo C."/>
            <person name="Slater S."/>
        </authorList>
    </citation>
    <scope>NUCLEOTIDE SEQUENCE [LARGE SCALE GENOMIC DNA]</scope>
    <source>
        <strain evidence="2">C58 / ATCC 33970</strain>
    </source>
</reference>
<gene>
    <name evidence="1" type="ordered locus">Atu0789</name>
</gene>
<dbReference type="BioCyc" id="AGRO:ATU0789-MONOMER"/>
<organism evidence="1 2">
    <name type="scientific">Agrobacterium fabrum (strain C58 / ATCC 33970)</name>
    <name type="common">Agrobacterium tumefaciens (strain C58)</name>
    <dbReference type="NCBI Taxonomy" id="176299"/>
    <lineage>
        <taxon>Bacteria</taxon>
        <taxon>Pseudomonadati</taxon>
        <taxon>Pseudomonadota</taxon>
        <taxon>Alphaproteobacteria</taxon>
        <taxon>Hyphomicrobiales</taxon>
        <taxon>Rhizobiaceae</taxon>
        <taxon>Rhizobium/Agrobacterium group</taxon>
        <taxon>Agrobacterium</taxon>
        <taxon>Agrobacterium tumefaciens complex</taxon>
    </lineage>
</organism>
<dbReference type="KEGG" id="atu:Atu0789"/>
<reference evidence="1 2" key="1">
    <citation type="journal article" date="2001" name="Science">
        <title>The genome of the natural genetic engineer Agrobacterium tumefaciens C58.</title>
        <authorList>
            <person name="Wood D.W."/>
            <person name="Setubal J.C."/>
            <person name="Kaul R."/>
            <person name="Monks D.E."/>
            <person name="Kitajima J.P."/>
            <person name="Okura V.K."/>
            <person name="Zhou Y."/>
            <person name="Chen L."/>
            <person name="Wood G.E."/>
            <person name="Almeida N.F.Jr."/>
            <person name="Woo L."/>
            <person name="Chen Y."/>
            <person name="Paulsen I.T."/>
            <person name="Eisen J.A."/>
            <person name="Karp P.D."/>
            <person name="Bovee D.Sr."/>
            <person name="Chapman P."/>
            <person name="Clendenning J."/>
            <person name="Deatherage G."/>
            <person name="Gillet W."/>
            <person name="Grant C."/>
            <person name="Kutyavin T."/>
            <person name="Levy R."/>
            <person name="Li M.J."/>
            <person name="McClelland E."/>
            <person name="Palmieri A."/>
            <person name="Raymond C."/>
            <person name="Rouse G."/>
            <person name="Saenphimmachak C."/>
            <person name="Wu Z."/>
            <person name="Romero P."/>
            <person name="Gordon D."/>
            <person name="Zhang S."/>
            <person name="Yoo H."/>
            <person name="Tao Y."/>
            <person name="Biddle P."/>
            <person name="Jung M."/>
            <person name="Krespan W."/>
            <person name="Perry M."/>
            <person name="Gordon-Kamm B."/>
            <person name="Liao L."/>
            <person name="Kim S."/>
            <person name="Hendrick C."/>
            <person name="Zhao Z.Y."/>
            <person name="Dolan M."/>
            <person name="Chumley F."/>
            <person name="Tingey S.V."/>
            <person name="Tomb J.F."/>
            <person name="Gordon M.P."/>
            <person name="Olson M.V."/>
            <person name="Nester E.W."/>
        </authorList>
    </citation>
    <scope>NUCLEOTIDE SEQUENCE [LARGE SCALE GENOMIC DNA]</scope>
    <source>
        <strain evidence="2">C58 / ATCC 33970</strain>
    </source>
</reference>
<sequence length="61" mass="7185">MVTSQTQKEFRPGCGYTEADWDAIDFPEMTDDELDNLRPARDVLPPAFFIAMDEYREARRR</sequence>
<evidence type="ECO:0000313" key="2">
    <source>
        <dbReference type="Proteomes" id="UP000000813"/>
    </source>
</evidence>
<dbReference type="eggNOG" id="COG3514">
    <property type="taxonomic scope" value="Bacteria"/>
</dbReference>
<keyword evidence="2" id="KW-1185">Reference proteome</keyword>
<dbReference type="AlphaFoldDB" id="Q8UH94"/>
<name>Q8UH94_AGRFC</name>
<dbReference type="OrthoDB" id="361944at2"/>
<protein>
    <submittedName>
        <fullName evidence="1">Uncharacterized protein</fullName>
    </submittedName>
</protein>
<dbReference type="EnsemblBacteria" id="AAL41805">
    <property type="protein sequence ID" value="AAL41805"/>
    <property type="gene ID" value="Atu0789"/>
</dbReference>
<dbReference type="HOGENOM" id="CLU_2912153_0_0_5"/>
<dbReference type="PIR" id="AG2673">
    <property type="entry name" value="AG2673"/>
</dbReference>
<accession>Q8UH94</accession>
<dbReference type="EMBL" id="AE007869">
    <property type="protein sequence ID" value="AAL41805.1"/>
    <property type="molecule type" value="Genomic_DNA"/>
</dbReference>